<gene>
    <name evidence="1" type="ORF">VTAP4600_A3499</name>
    <name evidence="2" type="ORF">VTAP4600_P0060</name>
</gene>
<sequence length="43" mass="4934">MLFATPVVIHDLLMYGFPKLIYAPKFVSTTKEDITKPNSKHLQ</sequence>
<dbReference type="EMBL" id="LT960613">
    <property type="protein sequence ID" value="SON53504.1"/>
    <property type="molecule type" value="Genomic_DNA"/>
</dbReference>
<reference evidence="2 3" key="1">
    <citation type="submission" date="2017-10" db="EMBL/GenBank/DDBJ databases">
        <authorList>
            <person name="Banno H."/>
            <person name="Chua N.-H."/>
        </authorList>
    </citation>
    <scope>NUCLEOTIDE SEQUENCE [LARGE SCALE GENOMIC DNA]</scope>
    <source>
        <strain evidence="2">Vibrio tapetis CECT4600</strain>
        <plasmid evidence="3">Plasmid p</plasmid>
    </source>
</reference>
<name>A0A2N8ZNK7_9VIBR</name>
<proteinExistence type="predicted"/>
<dbReference type="Proteomes" id="UP000235828">
    <property type="component" value="Chromosome A"/>
</dbReference>
<evidence type="ECO:0000313" key="3">
    <source>
        <dbReference type="Proteomes" id="UP000235828"/>
    </source>
</evidence>
<geneLocation type="plasmid" evidence="3">
    <name>p</name>
</geneLocation>
<dbReference type="KEGG" id="vta:P0060"/>
<dbReference type="Proteomes" id="UP000235828">
    <property type="component" value="Plasmid P"/>
</dbReference>
<protein>
    <submittedName>
        <fullName evidence="2">Uncharacterized protein</fullName>
    </submittedName>
</protein>
<organism evidence="2 3">
    <name type="scientific">Vibrio tapetis subsp. tapetis</name>
    <dbReference type="NCBI Taxonomy" id="1671868"/>
    <lineage>
        <taxon>Bacteria</taxon>
        <taxon>Pseudomonadati</taxon>
        <taxon>Pseudomonadota</taxon>
        <taxon>Gammaproteobacteria</taxon>
        <taxon>Vibrionales</taxon>
        <taxon>Vibrionaceae</taxon>
        <taxon>Vibrio</taxon>
    </lineage>
</organism>
<dbReference type="EMBL" id="LT960611">
    <property type="protein sequence ID" value="SON51446.1"/>
    <property type="molecule type" value="Genomic_DNA"/>
</dbReference>
<keyword evidence="2" id="KW-0614">Plasmid</keyword>
<dbReference type="KEGG" id="vta:A3499"/>
<evidence type="ECO:0000313" key="2">
    <source>
        <dbReference type="EMBL" id="SON53504.1"/>
    </source>
</evidence>
<dbReference type="AlphaFoldDB" id="A0A2N8ZNK7"/>
<geneLocation type="plasmid" evidence="2">
    <name>P</name>
</geneLocation>
<accession>A0A2N8ZNK7</accession>
<evidence type="ECO:0000313" key="1">
    <source>
        <dbReference type="EMBL" id="SON51446.1"/>
    </source>
</evidence>
<keyword evidence="3" id="KW-1185">Reference proteome</keyword>